<dbReference type="Proteomes" id="UP001139125">
    <property type="component" value="Unassembled WGS sequence"/>
</dbReference>
<evidence type="ECO:0000256" key="1">
    <source>
        <dbReference type="SAM" id="Phobius"/>
    </source>
</evidence>
<evidence type="ECO:0000313" key="2">
    <source>
        <dbReference type="EMBL" id="MCP9292149.1"/>
    </source>
</evidence>
<keyword evidence="2" id="KW-0645">Protease</keyword>
<keyword evidence="3" id="KW-1185">Reference proteome</keyword>
<sequence length="334" mass="37116">MIQVLEFSFALLPIVIFLIGMWMLDSFQLIKTREVIITILFGFLIAGIAVLFHGTILNNTGIDRAALSRYIAPVSEEFLKFLPVIFLIVTRRVGFMVDAAIFGLAVGAGFAIIENLYYLRALEEATLITWFVRGFGTAIMHGCTTAIAAIISKDLFDTKDWPAMLSFVPGFLLAVVLHALFNMFLLPPTTSALLITISLPPVLYLVFKKSEAHTRSWLGTGLDSDMELLQILLAGNISQTRIGGYIQSIRDKFPPAVVGDIICYLRVYLELSIKAKGILIMKDSGVELPPDPDVEAQFEELEYLESQIGKIGLLAIQPLLKIDNTDLWQLSLMR</sequence>
<keyword evidence="1" id="KW-0812">Transmembrane</keyword>
<keyword evidence="1" id="KW-1133">Transmembrane helix</keyword>
<protein>
    <submittedName>
        <fullName evidence="2">PrsW family intramembrane metalloprotease</fullName>
    </submittedName>
</protein>
<accession>A0A9X2L4I5</accession>
<organism evidence="2 3">
    <name type="scientific">Gracilimonas sediminicola</name>
    <dbReference type="NCBI Taxonomy" id="2952158"/>
    <lineage>
        <taxon>Bacteria</taxon>
        <taxon>Pseudomonadati</taxon>
        <taxon>Balneolota</taxon>
        <taxon>Balneolia</taxon>
        <taxon>Balneolales</taxon>
        <taxon>Balneolaceae</taxon>
        <taxon>Gracilimonas</taxon>
    </lineage>
</organism>
<proteinExistence type="predicted"/>
<feature type="transmembrane region" description="Helical" evidence="1">
    <location>
        <begin position="6"/>
        <end position="24"/>
    </location>
</feature>
<reference evidence="2" key="1">
    <citation type="submission" date="2022-06" db="EMBL/GenBank/DDBJ databases">
        <title>Gracilimonas sp. CAU 1638 isolated from sea sediment.</title>
        <authorList>
            <person name="Kim W."/>
        </authorList>
    </citation>
    <scope>NUCLEOTIDE SEQUENCE</scope>
    <source>
        <strain evidence="2">CAU 1638</strain>
    </source>
</reference>
<dbReference type="GO" id="GO:0008237">
    <property type="term" value="F:metallopeptidase activity"/>
    <property type="evidence" value="ECO:0007669"/>
    <property type="project" value="UniProtKB-KW"/>
</dbReference>
<feature type="transmembrane region" description="Helical" evidence="1">
    <location>
        <begin position="36"/>
        <end position="58"/>
    </location>
</feature>
<keyword evidence="2" id="KW-0378">Hydrolase</keyword>
<name>A0A9X2L4I5_9BACT</name>
<feature type="transmembrane region" description="Helical" evidence="1">
    <location>
        <begin position="190"/>
        <end position="207"/>
    </location>
</feature>
<feature type="transmembrane region" description="Helical" evidence="1">
    <location>
        <begin position="130"/>
        <end position="151"/>
    </location>
</feature>
<dbReference type="RefSeq" id="WP_255135023.1">
    <property type="nucleotide sequence ID" value="NZ_JANDBC010000002.1"/>
</dbReference>
<dbReference type="Pfam" id="PF13367">
    <property type="entry name" value="PrsW-protease"/>
    <property type="match status" value="1"/>
</dbReference>
<keyword evidence="1" id="KW-0472">Membrane</keyword>
<evidence type="ECO:0000313" key="3">
    <source>
        <dbReference type="Proteomes" id="UP001139125"/>
    </source>
</evidence>
<dbReference type="AlphaFoldDB" id="A0A9X2L4I5"/>
<feature type="transmembrane region" description="Helical" evidence="1">
    <location>
        <begin position="163"/>
        <end position="184"/>
    </location>
</feature>
<dbReference type="PANTHER" id="PTHR36844:SF1">
    <property type="entry name" value="PROTEASE PRSW"/>
    <property type="match status" value="1"/>
</dbReference>
<feature type="transmembrane region" description="Helical" evidence="1">
    <location>
        <begin position="96"/>
        <end position="118"/>
    </location>
</feature>
<dbReference type="InterPro" id="IPR026898">
    <property type="entry name" value="PrsW"/>
</dbReference>
<keyword evidence="2" id="KW-0482">Metalloprotease</keyword>
<gene>
    <name evidence="2" type="ORF">NM125_11215</name>
</gene>
<dbReference type="EMBL" id="JANDBC010000002">
    <property type="protein sequence ID" value="MCP9292149.1"/>
    <property type="molecule type" value="Genomic_DNA"/>
</dbReference>
<comment type="caution">
    <text evidence="2">The sequence shown here is derived from an EMBL/GenBank/DDBJ whole genome shotgun (WGS) entry which is preliminary data.</text>
</comment>
<dbReference type="PANTHER" id="PTHR36844">
    <property type="entry name" value="PROTEASE PRSW"/>
    <property type="match status" value="1"/>
</dbReference>